<dbReference type="SUPFAM" id="SSF47986">
    <property type="entry name" value="DEATH domain"/>
    <property type="match status" value="1"/>
</dbReference>
<dbReference type="Proteomes" id="UP000694871">
    <property type="component" value="Unplaced"/>
</dbReference>
<proteinExistence type="predicted"/>
<organism evidence="2 3">
    <name type="scientific">Gekko japonicus</name>
    <name type="common">Schlegel's Japanese gecko</name>
    <dbReference type="NCBI Taxonomy" id="146911"/>
    <lineage>
        <taxon>Eukaryota</taxon>
        <taxon>Metazoa</taxon>
        <taxon>Chordata</taxon>
        <taxon>Craniata</taxon>
        <taxon>Vertebrata</taxon>
        <taxon>Euteleostomi</taxon>
        <taxon>Lepidosauria</taxon>
        <taxon>Squamata</taxon>
        <taxon>Bifurcata</taxon>
        <taxon>Gekkota</taxon>
        <taxon>Gekkonidae</taxon>
        <taxon>Gekkoninae</taxon>
        <taxon>Gekko</taxon>
    </lineage>
</organism>
<protein>
    <submittedName>
        <fullName evidence="3">Interleukin-1 receptor-associated kinase 1-like</fullName>
    </submittedName>
</protein>
<accession>A0ABM1KXB5</accession>
<feature type="non-terminal residue" evidence="3">
    <location>
        <position position="108"/>
    </location>
</feature>
<gene>
    <name evidence="3" type="primary">LOC107120225</name>
</gene>
<evidence type="ECO:0000256" key="1">
    <source>
        <dbReference type="SAM" id="MobiDB-lite"/>
    </source>
</evidence>
<evidence type="ECO:0000313" key="2">
    <source>
        <dbReference type="Proteomes" id="UP000694871"/>
    </source>
</evidence>
<feature type="region of interest" description="Disordered" evidence="1">
    <location>
        <begin position="58"/>
        <end position="108"/>
    </location>
</feature>
<dbReference type="RefSeq" id="XP_015278352.1">
    <property type="nucleotide sequence ID" value="XM_015422866.1"/>
</dbReference>
<dbReference type="GeneID" id="107120225"/>
<dbReference type="Gene3D" id="1.10.533.10">
    <property type="entry name" value="Death Domain, Fas"/>
    <property type="match status" value="1"/>
</dbReference>
<evidence type="ECO:0000313" key="3">
    <source>
        <dbReference type="RefSeq" id="XP_015278352.1"/>
    </source>
</evidence>
<reference evidence="3" key="1">
    <citation type="submission" date="2025-08" db="UniProtKB">
        <authorList>
            <consortium name="RefSeq"/>
        </authorList>
    </citation>
    <scope>IDENTIFICATION</scope>
</reference>
<feature type="non-terminal residue" evidence="3">
    <location>
        <position position="1"/>
    </location>
</feature>
<sequence length="108" mass="12030">SRITRDQVELRLHQQTKQRTQSVMWAWMNRNACVSDLLWILEDLQLYLARDVIASWHPPAPCPNPSAPPSRLPPVFRDPPRAPDPGGGGSRVKTSLWDPQKGASAPAA</sequence>
<dbReference type="InterPro" id="IPR011029">
    <property type="entry name" value="DEATH-like_dom_sf"/>
</dbReference>
<feature type="compositionally biased region" description="Pro residues" evidence="1">
    <location>
        <begin position="58"/>
        <end position="72"/>
    </location>
</feature>
<keyword evidence="2" id="KW-1185">Reference proteome</keyword>
<name>A0ABM1KXB5_GEKJA</name>